<evidence type="ECO:0000313" key="1">
    <source>
        <dbReference type="EMBL" id="MDG6144759.1"/>
    </source>
</evidence>
<proteinExistence type="predicted"/>
<name>A0A9Q8Y0D1_9LACT</name>
<dbReference type="RefSeq" id="WP_252175062.1">
    <property type="nucleotide sequence ID" value="NZ_CP086395.1"/>
</dbReference>
<reference evidence="1" key="2">
    <citation type="submission" date="2022-06" db="EMBL/GenBank/DDBJ databases">
        <title>Lactococcus from bovine mastitis in China.</title>
        <authorList>
            <person name="Lin Y."/>
            <person name="Han B."/>
        </authorList>
    </citation>
    <scope>NUCLEOTIDE SEQUENCE</scope>
    <source>
        <strain evidence="1">Ningxia-I-26</strain>
    </source>
</reference>
<dbReference type="Proteomes" id="UP001056730">
    <property type="component" value="Chromosome"/>
</dbReference>
<evidence type="ECO:0000313" key="4">
    <source>
        <dbReference type="Proteomes" id="UP001153199"/>
    </source>
</evidence>
<dbReference type="AlphaFoldDB" id="A0A9Q8Y0D1"/>
<sequence length="186" mass="21363">MKNFLKLSALVLIAGGVVAVLLIKIMSITLEEGQQTSLFEHEKVVQSSRKQENKTSEPKHTYKKQEVIPTALSIEHDVSPTRADLQCYLWWSEGSQQNVRFTDQVRQAFQSGGAENKAVIISEFPYQVTDNILYYDYSQFENPMHIDEHPSMLMCWEGNKLILSPNDNQGYKEERSEILIPIEKIN</sequence>
<accession>A0A9Q8Y0D1</accession>
<dbReference type="EMBL" id="JAMWFV010000002">
    <property type="protein sequence ID" value="MDG6144759.1"/>
    <property type="molecule type" value="Genomic_DNA"/>
</dbReference>
<reference evidence="2" key="1">
    <citation type="journal article" date="2022" name="Front. Microbiol.">
        <title>Feed Insects as a Reservoir of Granadaene-Producing Lactococci.</title>
        <authorList>
            <person name="Neuzil-Bunesova V."/>
            <person name="Ramirez Garcia A."/>
            <person name="Modrackova N."/>
            <person name="Makovska M."/>
            <person name="Sabolova M."/>
            <person name="Sproer C."/>
            <person name="Bunk B."/>
            <person name="Blom J."/>
            <person name="Schwab C."/>
        </authorList>
    </citation>
    <scope>NUCLEOTIDE SEQUENCE</scope>
    <source>
        <strain evidence="2">I4/6O</strain>
    </source>
</reference>
<evidence type="ECO:0000313" key="3">
    <source>
        <dbReference type="Proteomes" id="UP001056730"/>
    </source>
</evidence>
<evidence type="ECO:0000313" key="2">
    <source>
        <dbReference type="EMBL" id="USJ19476.1"/>
    </source>
</evidence>
<keyword evidence="4" id="KW-1185">Reference proteome</keyword>
<organism evidence="2 3">
    <name type="scientific">Lactococcus formosensis</name>
    <dbReference type="NCBI Taxonomy" id="1281486"/>
    <lineage>
        <taxon>Bacteria</taxon>
        <taxon>Bacillati</taxon>
        <taxon>Bacillota</taxon>
        <taxon>Bacilli</taxon>
        <taxon>Lactobacillales</taxon>
        <taxon>Streptococcaceae</taxon>
        <taxon>Lactococcus</taxon>
    </lineage>
</organism>
<gene>
    <name evidence="2" type="ORF">LMK00_06470</name>
    <name evidence="1" type="ORF">NF717_03660</name>
</gene>
<dbReference type="KEGG" id="lfo:LMK00_06470"/>
<dbReference type="Proteomes" id="UP001153199">
    <property type="component" value="Unassembled WGS sequence"/>
</dbReference>
<protein>
    <submittedName>
        <fullName evidence="2">Uncharacterized protein</fullName>
    </submittedName>
</protein>
<dbReference type="EMBL" id="CP086395">
    <property type="protein sequence ID" value="USJ19476.1"/>
    <property type="molecule type" value="Genomic_DNA"/>
</dbReference>